<accession>A0A2T2MZU6</accession>
<feature type="compositionally biased region" description="Basic and acidic residues" evidence="1">
    <location>
        <begin position="73"/>
        <end position="83"/>
    </location>
</feature>
<feature type="compositionally biased region" description="Polar residues" evidence="1">
    <location>
        <begin position="1"/>
        <end position="30"/>
    </location>
</feature>
<sequence length="219" mass="25717">MNSDPPEENQTLSEWQTRTHGYDNHMQNVEPSLAGRVNSRDAVSRSSDKERTFNKPLPETASEVNFSSQPHSDQPKKSMRNRDQVQNLKLQLERAKQDIKRIDMEKKEVNKDYDTLYADYCHLKRDLEMEQEQRQVIDQPESQWNRQRHDLKETVHDLQHQLHREKQHVASLKGLADQIHMEKDTSMVIFAPQMMDTSVCQELSSLLGDIRTCIETTNF</sequence>
<evidence type="ECO:0000256" key="1">
    <source>
        <dbReference type="SAM" id="MobiDB-lite"/>
    </source>
</evidence>
<protein>
    <submittedName>
        <fullName evidence="2">Uncharacterized protein</fullName>
    </submittedName>
</protein>
<dbReference type="Proteomes" id="UP000240883">
    <property type="component" value="Unassembled WGS sequence"/>
</dbReference>
<evidence type="ECO:0000313" key="4">
    <source>
        <dbReference type="Proteomes" id="UP000240883"/>
    </source>
</evidence>
<proteinExistence type="predicted"/>
<dbReference type="EMBL" id="KZ678212">
    <property type="protein sequence ID" value="PSN58714.1"/>
    <property type="molecule type" value="Genomic_DNA"/>
</dbReference>
<evidence type="ECO:0000313" key="3">
    <source>
        <dbReference type="EMBL" id="PSN58764.1"/>
    </source>
</evidence>
<feature type="region of interest" description="Disordered" evidence="1">
    <location>
        <begin position="1"/>
        <end position="84"/>
    </location>
</feature>
<dbReference type="EMBL" id="KZ678202">
    <property type="protein sequence ID" value="PSN58764.1"/>
    <property type="molecule type" value="Genomic_DNA"/>
</dbReference>
<gene>
    <name evidence="3" type="ORF">BS50DRAFT_368442</name>
    <name evidence="2" type="ORF">BS50DRAFT_395891</name>
</gene>
<feature type="compositionally biased region" description="Basic and acidic residues" evidence="1">
    <location>
        <begin position="38"/>
        <end position="53"/>
    </location>
</feature>
<keyword evidence="4" id="KW-1185">Reference proteome</keyword>
<evidence type="ECO:0000313" key="2">
    <source>
        <dbReference type="EMBL" id="PSN58714.1"/>
    </source>
</evidence>
<reference evidence="2 4" key="1">
    <citation type="journal article" date="2018" name="Front. Microbiol.">
        <title>Genome-Wide Analysis of Corynespora cassiicola Leaf Fall Disease Putative Effectors.</title>
        <authorList>
            <person name="Lopez D."/>
            <person name="Ribeiro S."/>
            <person name="Label P."/>
            <person name="Fumanal B."/>
            <person name="Venisse J.S."/>
            <person name="Kohler A."/>
            <person name="de Oliveira R.R."/>
            <person name="Labutti K."/>
            <person name="Lipzen A."/>
            <person name="Lail K."/>
            <person name="Bauer D."/>
            <person name="Ohm R.A."/>
            <person name="Barry K.W."/>
            <person name="Spatafora J."/>
            <person name="Grigoriev I.V."/>
            <person name="Martin F.M."/>
            <person name="Pujade-Renaud V."/>
        </authorList>
    </citation>
    <scope>NUCLEOTIDE SEQUENCE [LARGE SCALE GENOMIC DNA]</scope>
    <source>
        <strain evidence="2 4">Philippines</strain>
    </source>
</reference>
<organism evidence="2 4">
    <name type="scientific">Corynespora cassiicola Philippines</name>
    <dbReference type="NCBI Taxonomy" id="1448308"/>
    <lineage>
        <taxon>Eukaryota</taxon>
        <taxon>Fungi</taxon>
        <taxon>Dikarya</taxon>
        <taxon>Ascomycota</taxon>
        <taxon>Pezizomycotina</taxon>
        <taxon>Dothideomycetes</taxon>
        <taxon>Pleosporomycetidae</taxon>
        <taxon>Pleosporales</taxon>
        <taxon>Corynesporascaceae</taxon>
        <taxon>Corynespora</taxon>
    </lineage>
</organism>
<dbReference type="SUPFAM" id="SSF90257">
    <property type="entry name" value="Myosin rod fragments"/>
    <property type="match status" value="1"/>
</dbReference>
<name>A0A2T2MZU6_CORCC</name>
<feature type="compositionally biased region" description="Polar residues" evidence="1">
    <location>
        <begin position="62"/>
        <end position="72"/>
    </location>
</feature>
<dbReference type="AlphaFoldDB" id="A0A2T2MZU6"/>
<dbReference type="Gene3D" id="1.20.5.340">
    <property type="match status" value="1"/>
</dbReference>